<accession>A0A0A9G2W3</accession>
<evidence type="ECO:0000313" key="1">
    <source>
        <dbReference type="EMBL" id="JAE18847.1"/>
    </source>
</evidence>
<organism evidence="1">
    <name type="scientific">Arundo donax</name>
    <name type="common">Giant reed</name>
    <name type="synonym">Donax arundinaceus</name>
    <dbReference type="NCBI Taxonomy" id="35708"/>
    <lineage>
        <taxon>Eukaryota</taxon>
        <taxon>Viridiplantae</taxon>
        <taxon>Streptophyta</taxon>
        <taxon>Embryophyta</taxon>
        <taxon>Tracheophyta</taxon>
        <taxon>Spermatophyta</taxon>
        <taxon>Magnoliopsida</taxon>
        <taxon>Liliopsida</taxon>
        <taxon>Poales</taxon>
        <taxon>Poaceae</taxon>
        <taxon>PACMAD clade</taxon>
        <taxon>Arundinoideae</taxon>
        <taxon>Arundineae</taxon>
        <taxon>Arundo</taxon>
    </lineage>
</organism>
<name>A0A0A9G2W3_ARUDO</name>
<protein>
    <submittedName>
        <fullName evidence="1">MGDG2</fullName>
    </submittedName>
</protein>
<reference evidence="1" key="1">
    <citation type="submission" date="2014-09" db="EMBL/GenBank/DDBJ databases">
        <authorList>
            <person name="Magalhaes I.L.F."/>
            <person name="Oliveira U."/>
            <person name="Santos F.R."/>
            <person name="Vidigal T.H.D.A."/>
            <person name="Brescovit A.D."/>
            <person name="Santos A.J."/>
        </authorList>
    </citation>
    <scope>NUCLEOTIDE SEQUENCE</scope>
    <source>
        <tissue evidence="1">Shoot tissue taken approximately 20 cm above the soil surface</tissue>
    </source>
</reference>
<sequence length="54" mass="5557">MSFTMSNTASGCASFSALREYLLNSSTSVLSHRATCLAASLGSLENTPAPLSTT</sequence>
<dbReference type="EMBL" id="GBRH01179049">
    <property type="protein sequence ID" value="JAE18847.1"/>
    <property type="molecule type" value="Transcribed_RNA"/>
</dbReference>
<dbReference type="AlphaFoldDB" id="A0A0A9G2W3"/>
<proteinExistence type="predicted"/>
<reference evidence="1" key="2">
    <citation type="journal article" date="2015" name="Data Brief">
        <title>Shoot transcriptome of the giant reed, Arundo donax.</title>
        <authorList>
            <person name="Barrero R.A."/>
            <person name="Guerrero F.D."/>
            <person name="Moolhuijzen P."/>
            <person name="Goolsby J.A."/>
            <person name="Tidwell J."/>
            <person name="Bellgard S.E."/>
            <person name="Bellgard M.I."/>
        </authorList>
    </citation>
    <scope>NUCLEOTIDE SEQUENCE</scope>
    <source>
        <tissue evidence="1">Shoot tissue taken approximately 20 cm above the soil surface</tissue>
    </source>
</reference>